<name>S5Z9Y1_GEOG3</name>
<evidence type="ECO:0000313" key="7">
    <source>
        <dbReference type="EMBL" id="AGT33652.1"/>
    </source>
</evidence>
<dbReference type="PATRIC" id="fig|1345697.3.peg.3403"/>
<evidence type="ECO:0000256" key="4">
    <source>
        <dbReference type="ARBA" id="ARBA00022777"/>
    </source>
</evidence>
<accession>S5Z9Y1</accession>
<dbReference type="PANTHER" id="PTHR24351">
    <property type="entry name" value="RIBOSOMAL PROTEIN S6 KINASE"/>
    <property type="match status" value="1"/>
</dbReference>
<dbReference type="InterPro" id="IPR011009">
    <property type="entry name" value="Kinase-like_dom_sf"/>
</dbReference>
<keyword evidence="3" id="KW-0547">Nucleotide-binding</keyword>
<dbReference type="InterPro" id="IPR000719">
    <property type="entry name" value="Prot_kinase_dom"/>
</dbReference>
<dbReference type="Pfam" id="PF00069">
    <property type="entry name" value="Pkinase"/>
    <property type="match status" value="1"/>
</dbReference>
<dbReference type="PROSITE" id="PS50011">
    <property type="entry name" value="PROTEIN_KINASE_DOM"/>
    <property type="match status" value="1"/>
</dbReference>
<dbReference type="HOGENOM" id="CLU_586510_0_0_9"/>
<keyword evidence="4" id="KW-0418">Kinase</keyword>
<dbReference type="KEGG" id="gjf:M493_17220"/>
<evidence type="ECO:0000259" key="6">
    <source>
        <dbReference type="PROSITE" id="PS50011"/>
    </source>
</evidence>
<organism evidence="7 8">
    <name type="scientific">Geobacillus genomosp. 3</name>
    <dbReference type="NCBI Taxonomy" id="1921421"/>
    <lineage>
        <taxon>Bacteria</taxon>
        <taxon>Bacillati</taxon>
        <taxon>Bacillota</taxon>
        <taxon>Bacilli</taxon>
        <taxon>Bacillales</taxon>
        <taxon>Anoxybacillaceae</taxon>
        <taxon>Geobacillus</taxon>
    </lineage>
</organism>
<reference evidence="7 8" key="1">
    <citation type="journal article" date="2014" name="Genome Announc.">
        <title>Complete Genome Sequence of the Thermophilic Polychlorinated Biphenyl Degrader Geobacillus sp. Strain JF8 (NBRC 109937).</title>
        <authorList>
            <person name="Shintani M."/>
            <person name="Ohtsubo Y."/>
            <person name="Fukuda K."/>
            <person name="Hosoyama A."/>
            <person name="Ohji S."/>
            <person name="Yamazoe A."/>
            <person name="Fujita N."/>
            <person name="Nagata Y."/>
            <person name="Tsuda M."/>
            <person name="Hatta T."/>
            <person name="Kimbara K."/>
        </authorList>
    </citation>
    <scope>NUCLEOTIDE SEQUENCE [LARGE SCALE GENOMIC DNA]</scope>
    <source>
        <strain evidence="7 8">JF8</strain>
    </source>
</reference>
<keyword evidence="8" id="KW-1185">Reference proteome</keyword>
<feature type="domain" description="Protein kinase" evidence="6">
    <location>
        <begin position="18"/>
        <end position="307"/>
    </location>
</feature>
<dbReference type="Proteomes" id="UP000015500">
    <property type="component" value="Chromosome"/>
</dbReference>
<keyword evidence="2" id="KW-0808">Transferase</keyword>
<evidence type="ECO:0000313" key="8">
    <source>
        <dbReference type="Proteomes" id="UP000015500"/>
    </source>
</evidence>
<keyword evidence="5" id="KW-0067">ATP-binding</keyword>
<dbReference type="GO" id="GO:0004674">
    <property type="term" value="F:protein serine/threonine kinase activity"/>
    <property type="evidence" value="ECO:0007669"/>
    <property type="project" value="UniProtKB-KW"/>
</dbReference>
<dbReference type="GO" id="GO:0005524">
    <property type="term" value="F:ATP binding"/>
    <property type="evidence" value="ECO:0007669"/>
    <property type="project" value="UniProtKB-KW"/>
</dbReference>
<evidence type="ECO:0000256" key="3">
    <source>
        <dbReference type="ARBA" id="ARBA00022741"/>
    </source>
</evidence>
<dbReference type="SUPFAM" id="SSF56112">
    <property type="entry name" value="Protein kinase-like (PK-like)"/>
    <property type="match status" value="1"/>
</dbReference>
<evidence type="ECO:0000256" key="5">
    <source>
        <dbReference type="ARBA" id="ARBA00022840"/>
    </source>
</evidence>
<protein>
    <recommendedName>
        <fullName evidence="6">Protein kinase domain-containing protein</fullName>
    </recommendedName>
</protein>
<gene>
    <name evidence="7" type="ORF">M493_17220</name>
</gene>
<dbReference type="STRING" id="1921421.M493_17220"/>
<proteinExistence type="predicted"/>
<dbReference type="SMART" id="SM00220">
    <property type="entry name" value="S_TKc"/>
    <property type="match status" value="1"/>
</dbReference>
<evidence type="ECO:0000256" key="2">
    <source>
        <dbReference type="ARBA" id="ARBA00022679"/>
    </source>
</evidence>
<dbReference type="Gene3D" id="1.10.510.10">
    <property type="entry name" value="Transferase(Phosphotransferase) domain 1"/>
    <property type="match status" value="1"/>
</dbReference>
<evidence type="ECO:0000256" key="1">
    <source>
        <dbReference type="ARBA" id="ARBA00022527"/>
    </source>
</evidence>
<dbReference type="EMBL" id="CP006254">
    <property type="protein sequence ID" value="AGT33652.1"/>
    <property type="molecule type" value="Genomic_DNA"/>
</dbReference>
<keyword evidence="1" id="KW-0723">Serine/threonine-protein kinase</keyword>
<sequence>MLLQENATVQTLMTKETLTVVKKLGEGGQGAVYLVEGQKLGRKALKWYNHEQATEEQMKIILDLVQQGPPSGAAGKRFVWPIDLVCSPHSSQFGYLMDLIDTQRFAELGEVWAKRKPAPTMRALCRISYAAADSYRALHLRGLCYRDISAGNIMFDPVQGDVLICDNDNIGVNNQSDAQVWGTMEYMAPEVVRKEAKPSTDTDLHSLAVLLFQLWIWHHPLHGKMEYEVRSWDLIAKQKIYGQNPVFIFDPVNPENRLPDDPDYETAKRRWEVCPQPLKEKFIQAFTIGLHDPKRRVTEGEWRKLFLELEDCITQCPHDSAENFWSEKQPNVRCWYCQQPVPVPPKLLVKSAAGKQYIVLNKGTSIKRRHIDPSSKEEQWAELVGEVVQNPANPSVWGIRNHTNVPWKATTLAGAVREIPPQKSVPLQAGVRIQFTASTEGTILG</sequence>
<dbReference type="AlphaFoldDB" id="S5Z9Y1"/>